<evidence type="ECO:0000256" key="3">
    <source>
        <dbReference type="ARBA" id="ARBA00022801"/>
    </source>
</evidence>
<dbReference type="Gene3D" id="2.60.120.380">
    <property type="match status" value="1"/>
</dbReference>
<dbReference type="GO" id="GO:0004198">
    <property type="term" value="F:calcium-dependent cysteine-type endopeptidase activity"/>
    <property type="evidence" value="ECO:0007669"/>
    <property type="project" value="InterPro"/>
</dbReference>
<comment type="caution">
    <text evidence="7">The sequence shown here is derived from an EMBL/GenBank/DDBJ whole genome shotgun (WGS) entry which is preliminary data.</text>
</comment>
<feature type="domain" description="Peptidase C2 calpain" evidence="6">
    <location>
        <begin position="3"/>
        <end position="133"/>
    </location>
</feature>
<evidence type="ECO:0000256" key="4">
    <source>
        <dbReference type="ARBA" id="ARBA00022807"/>
    </source>
</evidence>
<dbReference type="AlphaFoldDB" id="A0A814AA02"/>
<dbReference type="SUPFAM" id="SSF49758">
    <property type="entry name" value="Calpain large subunit, middle domain (domain III)"/>
    <property type="match status" value="1"/>
</dbReference>
<organism evidence="7 8">
    <name type="scientific">Rotaria sordida</name>
    <dbReference type="NCBI Taxonomy" id="392033"/>
    <lineage>
        <taxon>Eukaryota</taxon>
        <taxon>Metazoa</taxon>
        <taxon>Spiralia</taxon>
        <taxon>Gnathifera</taxon>
        <taxon>Rotifera</taxon>
        <taxon>Eurotatoria</taxon>
        <taxon>Bdelloidea</taxon>
        <taxon>Philodinida</taxon>
        <taxon>Philodinidae</taxon>
        <taxon>Rotaria</taxon>
    </lineage>
</organism>
<keyword evidence="4" id="KW-0788">Thiol protease</keyword>
<name>A0A814AA02_9BILA</name>
<reference evidence="7" key="1">
    <citation type="submission" date="2021-02" db="EMBL/GenBank/DDBJ databases">
        <authorList>
            <person name="Nowell W R."/>
        </authorList>
    </citation>
    <scope>NUCLEOTIDE SEQUENCE</scope>
</reference>
<accession>A0A814AA02</accession>
<dbReference type="SMART" id="SM00720">
    <property type="entry name" value="calpain_III"/>
    <property type="match status" value="1"/>
</dbReference>
<dbReference type="Proteomes" id="UP000663889">
    <property type="component" value="Unassembled WGS sequence"/>
</dbReference>
<feature type="compositionally biased region" description="Polar residues" evidence="5">
    <location>
        <begin position="160"/>
        <end position="176"/>
    </location>
</feature>
<keyword evidence="2" id="KW-0645">Protease</keyword>
<dbReference type="InterPro" id="IPR022684">
    <property type="entry name" value="Calpain_cysteine_protease"/>
</dbReference>
<dbReference type="EMBL" id="CAJNOU010000197">
    <property type="protein sequence ID" value="CAF0911146.1"/>
    <property type="molecule type" value="Genomic_DNA"/>
</dbReference>
<dbReference type="GO" id="GO:0006508">
    <property type="term" value="P:proteolysis"/>
    <property type="evidence" value="ECO:0007669"/>
    <property type="project" value="UniProtKB-KW"/>
</dbReference>
<proteinExistence type="inferred from homology"/>
<evidence type="ECO:0000313" key="7">
    <source>
        <dbReference type="EMBL" id="CAF0911146.1"/>
    </source>
</evidence>
<dbReference type="InterPro" id="IPR036213">
    <property type="entry name" value="Calpain_III_sf"/>
</dbReference>
<dbReference type="GO" id="GO:0005737">
    <property type="term" value="C:cytoplasm"/>
    <property type="evidence" value="ECO:0007669"/>
    <property type="project" value="TreeGrafter"/>
</dbReference>
<sequence length="208" mass="24001">MPREKYWTNPQYLIKLEFTDGGIKEKWRTMIIALMFKRRQLKLNDGQPVLIGFDVYRVKNGANLRKHIEGSQKYYMVHLDYVGDSGRYTVHRSVSKRFKVRPGTYIIIPNTFVCDDVGEYLLRIFTETVEGQTLAIELTNNKENLTELETKRPHLEVDSKSTSTPKSSNEETNNVTEDVGGAFPGPNSRKPNTNIDTNNKKGHYRTIQ</sequence>
<evidence type="ECO:0000256" key="2">
    <source>
        <dbReference type="ARBA" id="ARBA00022670"/>
    </source>
</evidence>
<dbReference type="InterPro" id="IPR022683">
    <property type="entry name" value="Calpain_III"/>
</dbReference>
<protein>
    <recommendedName>
        <fullName evidence="6">Peptidase C2 calpain domain-containing protein</fullName>
    </recommendedName>
</protein>
<evidence type="ECO:0000256" key="5">
    <source>
        <dbReference type="SAM" id="MobiDB-lite"/>
    </source>
</evidence>
<comment type="similarity">
    <text evidence="1">Belongs to the peptidase C2 family.</text>
</comment>
<dbReference type="PANTHER" id="PTHR10183:SF379">
    <property type="entry name" value="CALPAIN-5"/>
    <property type="match status" value="1"/>
</dbReference>
<evidence type="ECO:0000256" key="1">
    <source>
        <dbReference type="ARBA" id="ARBA00007623"/>
    </source>
</evidence>
<keyword evidence="3" id="KW-0378">Hydrolase</keyword>
<evidence type="ECO:0000313" key="8">
    <source>
        <dbReference type="Proteomes" id="UP000663889"/>
    </source>
</evidence>
<gene>
    <name evidence="7" type="ORF">SEV965_LOCUS6148</name>
</gene>
<evidence type="ECO:0000259" key="6">
    <source>
        <dbReference type="SMART" id="SM00720"/>
    </source>
</evidence>
<dbReference type="Pfam" id="PF01067">
    <property type="entry name" value="Calpain_III"/>
    <property type="match status" value="1"/>
</dbReference>
<dbReference type="InterPro" id="IPR022682">
    <property type="entry name" value="Calpain_domain_III"/>
</dbReference>
<feature type="region of interest" description="Disordered" evidence="5">
    <location>
        <begin position="147"/>
        <end position="208"/>
    </location>
</feature>
<feature type="compositionally biased region" description="Basic and acidic residues" evidence="5">
    <location>
        <begin position="147"/>
        <end position="159"/>
    </location>
</feature>
<dbReference type="PANTHER" id="PTHR10183">
    <property type="entry name" value="CALPAIN"/>
    <property type="match status" value="1"/>
</dbReference>